<dbReference type="InterPro" id="IPR006594">
    <property type="entry name" value="LisH"/>
</dbReference>
<keyword evidence="3" id="KW-0804">Transcription</keyword>
<dbReference type="PANTHER" id="PTHR45093">
    <property type="entry name" value="TRANSCRIPTION ACTIVATOR MSS11"/>
    <property type="match status" value="1"/>
</dbReference>
<name>A0A1E4TFL3_9ASCO</name>
<feature type="compositionally biased region" description="Polar residues" evidence="5">
    <location>
        <begin position="286"/>
        <end position="299"/>
    </location>
</feature>
<evidence type="ECO:0000313" key="6">
    <source>
        <dbReference type="EMBL" id="ODV90565.1"/>
    </source>
</evidence>
<dbReference type="GO" id="GO:0005634">
    <property type="term" value="C:nucleus"/>
    <property type="evidence" value="ECO:0007669"/>
    <property type="project" value="UniProtKB-SubCell"/>
</dbReference>
<comment type="subcellular location">
    <subcellularLocation>
        <location evidence="1">Nucleus</location>
    </subcellularLocation>
</comment>
<evidence type="ECO:0000256" key="3">
    <source>
        <dbReference type="ARBA" id="ARBA00023163"/>
    </source>
</evidence>
<feature type="compositionally biased region" description="Polar residues" evidence="5">
    <location>
        <begin position="627"/>
        <end position="643"/>
    </location>
</feature>
<feature type="region of interest" description="Disordered" evidence="5">
    <location>
        <begin position="207"/>
        <end position="312"/>
    </location>
</feature>
<feature type="compositionally biased region" description="Polar residues" evidence="5">
    <location>
        <begin position="608"/>
        <end position="620"/>
    </location>
</feature>
<dbReference type="PANTHER" id="PTHR45093:SF2">
    <property type="entry name" value="LISH DOMAIN-CONTAINING PROTEIN"/>
    <property type="match status" value="1"/>
</dbReference>
<keyword evidence="4" id="KW-0539">Nucleus</keyword>
<evidence type="ECO:0000313" key="7">
    <source>
        <dbReference type="Proteomes" id="UP000095023"/>
    </source>
</evidence>
<dbReference type="OrthoDB" id="5600002at2759"/>
<sequence>MSAQEHPFKALFHAYIYDYLVKNNMAAAANAFAQETEVKSFRSPMPNEPPSVGGIPIESSVINAKMFSGDNIPSISVPVDAPHGFLFEWWVLFWDLYAARYRTPQSSQTSREYLSRVARLRQDMRVSNPQNPSMNRAAFVDPNDAPQWNPAAAAAAAAATAAASNIDNSLNTRSHVVGPAADFDKRNLRAGASNVALQHMQSMANQTSPTMGYNAQGLPAGQRIGAHNIPPKRNPQQYPNALANGAEQSHAASIAALEPSDSSPRSNEMPPQELMQNNPKRPRLSPDNNESMYFDSNMSLDPHSPFPGSLPAGIQNNAHLHVAMRNNNIPADQYGRVMQQMNGPQRNSSRSLGPRGNIPNAVSGSPGAGQISLGPDGRPLWGDISSSGSQMNPAVMNSNSHNKQFAGENGSRQDGPQFTAPLYEYQSQLMTLENESKRRLIAVRQEQQSAFNMNIPPGTGLADSIGPIDQGTSLDVNSGNYAPGALPAGGVYPSGRSANGGEYSLMVNEGGVSAGINGAGSGQEGSPWQSQGQNQSIGGDSDAGKGFINGTVVNGAPQMLPPGARQIGSPSIGSGANGSKQGPKATARRNSKDVGTGPAKRRGKRDSTATPATPSGNDAGQSPIAKTPQSMNGIRNMSKNQPGPGSLDQGNRAEASNNTGTPGGMGSVGVPEAVQPTFPVANEADKGADNMSIGEPSTEGVQGDHKSEDVNRDQHDDDAVEMQGFIFGSESSNLLQDLHGNENDDMFYLSGYINSGDDNAAIGYDSMTQNYS</sequence>
<dbReference type="Pfam" id="PF08513">
    <property type="entry name" value="LisH"/>
    <property type="match status" value="1"/>
</dbReference>
<dbReference type="PROSITE" id="PS50896">
    <property type="entry name" value="LISH"/>
    <property type="match status" value="1"/>
</dbReference>
<keyword evidence="2" id="KW-0805">Transcription regulation</keyword>
<feature type="compositionally biased region" description="Basic and acidic residues" evidence="5">
    <location>
        <begin position="702"/>
        <end position="714"/>
    </location>
</feature>
<gene>
    <name evidence="6" type="ORF">CANCADRAFT_57051</name>
</gene>
<evidence type="ECO:0000256" key="4">
    <source>
        <dbReference type="ARBA" id="ARBA00023242"/>
    </source>
</evidence>
<keyword evidence="7" id="KW-1185">Reference proteome</keyword>
<evidence type="ECO:0000256" key="1">
    <source>
        <dbReference type="ARBA" id="ARBA00004123"/>
    </source>
</evidence>
<dbReference type="AlphaFoldDB" id="A0A1E4TFL3"/>
<protein>
    <submittedName>
        <fullName evidence="6">Uncharacterized protein</fullName>
    </submittedName>
</protein>
<proteinExistence type="predicted"/>
<dbReference type="Proteomes" id="UP000095023">
    <property type="component" value="Unassembled WGS sequence"/>
</dbReference>
<dbReference type="EMBL" id="KV453842">
    <property type="protein sequence ID" value="ODV90565.1"/>
    <property type="molecule type" value="Genomic_DNA"/>
</dbReference>
<organism evidence="6 7">
    <name type="scientific">Tortispora caseinolytica NRRL Y-17796</name>
    <dbReference type="NCBI Taxonomy" id="767744"/>
    <lineage>
        <taxon>Eukaryota</taxon>
        <taxon>Fungi</taxon>
        <taxon>Dikarya</taxon>
        <taxon>Ascomycota</taxon>
        <taxon>Saccharomycotina</taxon>
        <taxon>Trigonopsidomycetes</taxon>
        <taxon>Trigonopsidales</taxon>
        <taxon>Trigonopsidaceae</taxon>
        <taxon>Tortispora</taxon>
    </lineage>
</organism>
<feature type="compositionally biased region" description="Polar residues" evidence="5">
    <location>
        <begin position="524"/>
        <end position="538"/>
    </location>
</feature>
<feature type="region of interest" description="Disordered" evidence="5">
    <location>
        <begin position="515"/>
        <end position="714"/>
    </location>
</feature>
<feature type="compositionally biased region" description="Polar residues" evidence="5">
    <location>
        <begin position="568"/>
        <end position="580"/>
    </location>
</feature>
<evidence type="ECO:0000256" key="5">
    <source>
        <dbReference type="SAM" id="MobiDB-lite"/>
    </source>
</evidence>
<accession>A0A1E4TFL3</accession>
<evidence type="ECO:0000256" key="2">
    <source>
        <dbReference type="ARBA" id="ARBA00023015"/>
    </source>
</evidence>
<dbReference type="SMART" id="SM00667">
    <property type="entry name" value="LisH"/>
    <property type="match status" value="1"/>
</dbReference>
<reference evidence="7" key="1">
    <citation type="submission" date="2016-02" db="EMBL/GenBank/DDBJ databases">
        <title>Comparative genomics of biotechnologically important yeasts.</title>
        <authorList>
            <consortium name="DOE Joint Genome Institute"/>
            <person name="Riley R."/>
            <person name="Haridas S."/>
            <person name="Wolfe K.H."/>
            <person name="Lopes M.R."/>
            <person name="Hittinger C.T."/>
            <person name="Goker M."/>
            <person name="Salamov A."/>
            <person name="Wisecaver J."/>
            <person name="Long T.M."/>
            <person name="Aerts A.L."/>
            <person name="Barry K."/>
            <person name="Choi C."/>
            <person name="Clum A."/>
            <person name="Coughlan A.Y."/>
            <person name="Deshpande S."/>
            <person name="Douglass A.P."/>
            <person name="Hanson S.J."/>
            <person name="Klenk H.-P."/>
            <person name="Labutti K."/>
            <person name="Lapidus A."/>
            <person name="Lindquist E."/>
            <person name="Lipzen A."/>
            <person name="Meier-Kolthoff J.P."/>
            <person name="Ohm R.A."/>
            <person name="Otillar R.P."/>
            <person name="Pangilinan J."/>
            <person name="Peng Y."/>
            <person name="Rokas A."/>
            <person name="Rosa C.A."/>
            <person name="Scheuner C."/>
            <person name="Sibirny A.A."/>
            <person name="Slot J.C."/>
            <person name="Stielow J.B."/>
            <person name="Sun H."/>
            <person name="Kurtzman C.P."/>
            <person name="Blackwell M."/>
            <person name="Jeffries T.W."/>
            <person name="Grigoriev I.V."/>
        </authorList>
    </citation>
    <scope>NUCLEOTIDE SEQUENCE [LARGE SCALE GENOMIC DNA]</scope>
    <source>
        <strain evidence="7">NRRL Y-17796</strain>
    </source>
</reference>